<evidence type="ECO:0000256" key="3">
    <source>
        <dbReference type="ARBA" id="ARBA00004240"/>
    </source>
</evidence>
<accession>A0A367LAS7</accession>
<dbReference type="SUPFAM" id="SSF53474">
    <property type="entry name" value="alpha/beta-Hydrolases"/>
    <property type="match status" value="1"/>
</dbReference>
<dbReference type="InterPro" id="IPR052374">
    <property type="entry name" value="SERAC1"/>
</dbReference>
<sequence length="1267" mass="139936">MTVAPLSESDSGGGETKSHGSFDSSTRFVVDPAGERTYDETTVDVVTVPCPGADPLQSWSRDGLVGRYFGAPSMRDADAVPARHGAASGPSWVRQGIRREAPRARILLYAHPDLVAGITLADLADALLQDLHLLRSGGAAERPLIFIAHSIGGLVVKMALTKAARNARYESVLRECYGVAFFGTPHQGSSYFAMSGLAANIRSLLRLSAPLPASVTDSLRVGNDLLLRLDDDFKAVSNDMRIWTLYETIESRFAAPEPRSDDVYFTAPITSSKSAILGMHQESIFAVQSDHANMASFGRHNGRVLTLFLRQLAVLIARADLALRHAADDAAARWSLDLEHRVSVEVHGFFDDAPTSDDSTIRAWSTRLPLSDFLAKGPLTCLSERLNEVDDADAGPNEIETRQAAPERLGPPPMSVVRNALGIRARQPASSHPLPVDAEPVPKAASPRDASPATIRSSPPTRPSSLVRADLEQDMAVDRLSPPLRPRIGRAISRSFSDGFSSLEYREYLAMSPRSRSAFEDSLAAARDDTDNIETSPRLPDAVVTIRNVVARSRAVVKESPTTFVKPDVKTRRFVWVHVPFNNPTWVKSVLQTLESSYGKNLSALYGHDFWSIRHTRGRQPQHYAHFAQPGCYIPSARTSKSSSTRQFCSETDTLTGKAASPGSRTAAAADEAAYTCLFLPYLHFDSYRRLIRRRNLIRQRQRHGRARPVPESVAKSDLLELQVVWEFLGHDPPVNCRRTLDQFGHPSLRDTRSRDDDQMLYKLTKDRDLGALPEPAADIRSQGSSAGTAGASSDRAGSGASTTSGGWRERLLRRGGTEMVDDGPEEETVLDGKVLMVDQLWLWAIDSQTDTLVSFFPRRESDPIDGPEFQQADLRDSIFNDVNVDRTRQCENALDLAALAALHAVSVLLDRSSHPDLEVFRIFDEGISALTEKLTWLLKAFRADGFRDKTEKLTWLLKAFRADGFRDKVIDDDEDDHPVESIRARHRQEASQAEKENRDSTSALLELRDIEDELLMLCQLFEQQSKVVSAMHGAYLGPQLRDRTSNGRVFLTEALHRLRDHAQKAGDMLQRARATREDYDKLLQMVQRQAQVDEVRLSRLNADLAGAQSRSVTIFTTFTVIFLPLTFFTGLFGMNTRQWGGGGNLPLETIASVSLPSSFVLVAVALVIAYSSSARTLPRRLARRLLDWTLSVARGRSTHDEGGSVVAAAAVAADRRRRAPEREVSDFWARHRLERDRGYRIPQVNRKPAARGGGGSGASGTRGRRG</sequence>
<dbReference type="GO" id="GO:0005783">
    <property type="term" value="C:endoplasmic reticulum"/>
    <property type="evidence" value="ECO:0007669"/>
    <property type="project" value="UniProtKB-SubCell"/>
</dbReference>
<dbReference type="AlphaFoldDB" id="A0A367LAS7"/>
<evidence type="ECO:0000256" key="8">
    <source>
        <dbReference type="ARBA" id="ARBA00023136"/>
    </source>
</evidence>
<feature type="region of interest" description="Disordered" evidence="9">
    <location>
        <begin position="773"/>
        <end position="826"/>
    </location>
</feature>
<keyword evidence="12" id="KW-1185">Reference proteome</keyword>
<feature type="region of interest" description="Disordered" evidence="9">
    <location>
        <begin position="1240"/>
        <end position="1267"/>
    </location>
</feature>
<feature type="compositionally biased region" description="Basic and acidic residues" evidence="9">
    <location>
        <begin position="808"/>
        <end position="817"/>
    </location>
</feature>
<evidence type="ECO:0000256" key="2">
    <source>
        <dbReference type="ARBA" id="ARBA00004173"/>
    </source>
</evidence>
<keyword evidence="7" id="KW-0496">Mitochondrion</keyword>
<feature type="transmembrane region" description="Helical" evidence="10">
    <location>
        <begin position="1113"/>
        <end position="1134"/>
    </location>
</feature>
<dbReference type="Proteomes" id="UP000253664">
    <property type="component" value="Unassembled WGS sequence"/>
</dbReference>
<dbReference type="PANTHER" id="PTHR48182">
    <property type="entry name" value="PROTEIN SERAC1"/>
    <property type="match status" value="1"/>
</dbReference>
<name>A0A367LAS7_9HYPO</name>
<keyword evidence="4 10" id="KW-0812">Transmembrane</keyword>
<evidence type="ECO:0000313" key="11">
    <source>
        <dbReference type="EMBL" id="RCI11521.1"/>
    </source>
</evidence>
<dbReference type="EMBL" id="LKCN02000010">
    <property type="protein sequence ID" value="RCI11521.1"/>
    <property type="molecule type" value="Genomic_DNA"/>
</dbReference>
<feature type="transmembrane region" description="Helical" evidence="10">
    <location>
        <begin position="1146"/>
        <end position="1171"/>
    </location>
</feature>
<dbReference type="GO" id="GO:0046873">
    <property type="term" value="F:metal ion transmembrane transporter activity"/>
    <property type="evidence" value="ECO:0007669"/>
    <property type="project" value="InterPro"/>
</dbReference>
<feature type="region of interest" description="Disordered" evidence="9">
    <location>
        <begin position="426"/>
        <end position="482"/>
    </location>
</feature>
<evidence type="ECO:0000256" key="1">
    <source>
        <dbReference type="ARBA" id="ARBA00004141"/>
    </source>
</evidence>
<reference evidence="11 12" key="1">
    <citation type="journal article" date="2015" name="BMC Genomics">
        <title>Insights from the genome of Ophiocordyceps polyrhachis-furcata to pathogenicity and host specificity in insect fungi.</title>
        <authorList>
            <person name="Wichadakul D."/>
            <person name="Kobmoo N."/>
            <person name="Ingsriswang S."/>
            <person name="Tangphatsornruang S."/>
            <person name="Chantasingh D."/>
            <person name="Luangsa-ard J.J."/>
            <person name="Eurwilaichitr L."/>
        </authorList>
    </citation>
    <scope>NUCLEOTIDE SEQUENCE [LARGE SCALE GENOMIC DNA]</scope>
    <source>
        <strain evidence="11 12">BCC 54312</strain>
    </source>
</reference>
<dbReference type="InterPro" id="IPR029058">
    <property type="entry name" value="AB_hydrolase_fold"/>
</dbReference>
<dbReference type="InterPro" id="IPR045863">
    <property type="entry name" value="CorA_TM1_TM2"/>
</dbReference>
<keyword evidence="5" id="KW-0256">Endoplasmic reticulum</keyword>
<evidence type="ECO:0000256" key="5">
    <source>
        <dbReference type="ARBA" id="ARBA00022824"/>
    </source>
</evidence>
<feature type="compositionally biased region" description="Gly residues" evidence="9">
    <location>
        <begin position="1252"/>
        <end position="1261"/>
    </location>
</feature>
<evidence type="ECO:0000313" key="12">
    <source>
        <dbReference type="Proteomes" id="UP000253664"/>
    </source>
</evidence>
<evidence type="ECO:0000256" key="10">
    <source>
        <dbReference type="SAM" id="Phobius"/>
    </source>
</evidence>
<dbReference type="InterPro" id="IPR002523">
    <property type="entry name" value="MgTranspt_CorA/ZnTranspt_ZntB"/>
</dbReference>
<dbReference type="GO" id="GO:0016020">
    <property type="term" value="C:membrane"/>
    <property type="evidence" value="ECO:0007669"/>
    <property type="project" value="UniProtKB-SubCell"/>
</dbReference>
<evidence type="ECO:0000256" key="7">
    <source>
        <dbReference type="ARBA" id="ARBA00023128"/>
    </source>
</evidence>
<keyword evidence="8 10" id="KW-0472">Membrane</keyword>
<gene>
    <name evidence="11" type="ORF">L249_7715</name>
</gene>
<keyword evidence="6 10" id="KW-1133">Transmembrane helix</keyword>
<comment type="subcellular location">
    <subcellularLocation>
        <location evidence="3">Endoplasmic reticulum</location>
    </subcellularLocation>
    <subcellularLocation>
        <location evidence="1">Membrane</location>
        <topology evidence="1">Multi-pass membrane protein</topology>
    </subcellularLocation>
    <subcellularLocation>
        <location evidence="2">Mitochondrion</location>
    </subcellularLocation>
</comment>
<dbReference type="Pfam" id="PF01544">
    <property type="entry name" value="CorA"/>
    <property type="match status" value="1"/>
</dbReference>
<dbReference type="GO" id="GO:0005739">
    <property type="term" value="C:mitochondrion"/>
    <property type="evidence" value="ECO:0007669"/>
    <property type="project" value="UniProtKB-SubCell"/>
</dbReference>
<feature type="compositionally biased region" description="Low complexity" evidence="9">
    <location>
        <begin position="784"/>
        <end position="807"/>
    </location>
</feature>
<protein>
    <submittedName>
        <fullName evidence="11">Uncharacterized protein</fullName>
    </submittedName>
</protein>
<evidence type="ECO:0000256" key="4">
    <source>
        <dbReference type="ARBA" id="ARBA00022692"/>
    </source>
</evidence>
<proteinExistence type="predicted"/>
<dbReference type="OrthoDB" id="361039at2759"/>
<feature type="region of interest" description="Disordered" evidence="9">
    <location>
        <begin position="1"/>
        <end position="28"/>
    </location>
</feature>
<evidence type="ECO:0000256" key="9">
    <source>
        <dbReference type="SAM" id="MobiDB-lite"/>
    </source>
</evidence>
<evidence type="ECO:0000256" key="6">
    <source>
        <dbReference type="ARBA" id="ARBA00022989"/>
    </source>
</evidence>
<organism evidence="11 12">
    <name type="scientific">Ophiocordyceps polyrhachis-furcata BCC 54312</name>
    <dbReference type="NCBI Taxonomy" id="1330021"/>
    <lineage>
        <taxon>Eukaryota</taxon>
        <taxon>Fungi</taxon>
        <taxon>Dikarya</taxon>
        <taxon>Ascomycota</taxon>
        <taxon>Pezizomycotina</taxon>
        <taxon>Sordariomycetes</taxon>
        <taxon>Hypocreomycetidae</taxon>
        <taxon>Hypocreales</taxon>
        <taxon>Ophiocordycipitaceae</taxon>
        <taxon>Ophiocordyceps</taxon>
    </lineage>
</organism>
<feature type="compositionally biased region" description="Low complexity" evidence="9">
    <location>
        <begin position="450"/>
        <end position="465"/>
    </location>
</feature>
<dbReference type="SUPFAM" id="SSF144083">
    <property type="entry name" value="Magnesium transport protein CorA, transmembrane region"/>
    <property type="match status" value="1"/>
</dbReference>
<comment type="caution">
    <text evidence="11">The sequence shown here is derived from an EMBL/GenBank/DDBJ whole genome shotgun (WGS) entry which is preliminary data.</text>
</comment>
<dbReference type="Gene3D" id="1.20.58.340">
    <property type="entry name" value="Magnesium transport protein CorA, transmembrane region"/>
    <property type="match status" value="1"/>
</dbReference>
<dbReference type="PANTHER" id="PTHR48182:SF2">
    <property type="entry name" value="PROTEIN SERAC1"/>
    <property type="match status" value="1"/>
</dbReference>
<dbReference type="Gene3D" id="3.40.50.1820">
    <property type="entry name" value="alpha/beta hydrolase"/>
    <property type="match status" value="1"/>
</dbReference>